<evidence type="ECO:0000256" key="9">
    <source>
        <dbReference type="ARBA" id="ARBA00022989"/>
    </source>
</evidence>
<evidence type="ECO:0000256" key="11">
    <source>
        <dbReference type="ARBA" id="ARBA00023098"/>
    </source>
</evidence>
<keyword evidence="4" id="KW-0444">Lipid biosynthesis</keyword>
<dbReference type="Proteomes" id="UP000016665">
    <property type="component" value="Chromosome 2"/>
</dbReference>
<feature type="transmembrane region" description="Helical" evidence="14">
    <location>
        <begin position="151"/>
        <end position="172"/>
    </location>
</feature>
<dbReference type="GO" id="GO:0005789">
    <property type="term" value="C:endoplasmic reticulum membrane"/>
    <property type="evidence" value="ECO:0007669"/>
    <property type="project" value="UniProtKB-SubCell"/>
</dbReference>
<dbReference type="eggNOG" id="KOG0684">
    <property type="taxonomic scope" value="Eukaryota"/>
</dbReference>
<keyword evidence="8" id="KW-0256">Endoplasmic reticulum</keyword>
<dbReference type="GO" id="GO:0005506">
    <property type="term" value="F:iron ion binding"/>
    <property type="evidence" value="ECO:0007669"/>
    <property type="project" value="InterPro"/>
</dbReference>
<dbReference type="STRING" id="59894.ENSFALP00000015335"/>
<name>U3KJY1_FICAL</name>
<dbReference type="InterPro" id="IPR002403">
    <property type="entry name" value="Cyt_P450_E_grp-IV"/>
</dbReference>
<evidence type="ECO:0000256" key="5">
    <source>
        <dbReference type="ARBA" id="ARBA00022617"/>
    </source>
</evidence>
<keyword evidence="9 14" id="KW-1133">Transmembrane helix</keyword>
<dbReference type="InterPro" id="IPR001128">
    <property type="entry name" value="Cyt_P450"/>
</dbReference>
<dbReference type="GO" id="GO:0020037">
    <property type="term" value="F:heme binding"/>
    <property type="evidence" value="ECO:0007669"/>
    <property type="project" value="InterPro"/>
</dbReference>
<evidence type="ECO:0000256" key="1">
    <source>
        <dbReference type="ARBA" id="ARBA00001971"/>
    </source>
</evidence>
<evidence type="ECO:0000256" key="8">
    <source>
        <dbReference type="ARBA" id="ARBA00022824"/>
    </source>
</evidence>
<reference evidence="15 16" key="1">
    <citation type="journal article" date="2012" name="Nature">
        <title>The genomic landscape of species divergence in Ficedula flycatchers.</title>
        <authorList>
            <person name="Ellegren H."/>
            <person name="Smeds L."/>
            <person name="Burri R."/>
            <person name="Olason P.I."/>
            <person name="Backstrom N."/>
            <person name="Kawakami T."/>
            <person name="Kunstner A."/>
            <person name="Makinen H."/>
            <person name="Nadachowska-Brzyska K."/>
            <person name="Qvarnstrom A."/>
            <person name="Uebbing S."/>
            <person name="Wolf J.B."/>
        </authorList>
    </citation>
    <scope>NUCLEOTIDE SEQUENCE [LARGE SCALE GENOMIC DNA]</scope>
</reference>
<evidence type="ECO:0000256" key="4">
    <source>
        <dbReference type="ARBA" id="ARBA00022516"/>
    </source>
</evidence>
<sequence length="659" mass="75232">MGAYRNFPHAKTHPPNIQWDSNIPSTLKTFCSSRNEFTPEQGQGKHSQPMRTEAVSSVSAHQLLGGDKMHIPAPACLQCQLDSNISSTLKTFCSSRNEFTPEQGQGKHSQPMRTEAVSSVSAHQLLGGDKMHIPAPACLQCQLPDGHRALMVLWVILLCALVSSLLAGLYVLGVFRRRRPNEPPLDKGTVPWLGYLLEFQKDSSEFLKRMQRKHGDVFTVLIGGCYFTFVMDPFCFGTIVKESRSKLDFTTNATELVLRVFGYKPTKATHNVVHSSSTKHLMGDGLTVLTQATMESFRRLLLFNLSSGEKRVWQEENLFHYCYNIVFRAGYLALYGTEPPRGAGNKEKAEEQDRLHSNQLFREFRKYDRLFPRLAFGLLPPKDKREAERLKRHFWNMLSVKKVWQKDNISGWISDQDKLLAENSVPEYMRDRFMFMLLWASQGNTGPTAFWLLLYLLKHPEALQAVRDEVDKVCRESGQQVKAGSPAVTVTRDMLNQTPLLDSALEETLRLVAAPMLVRAVLEDTSLRTSSGTELTLRKGDKVALFPHISVQMNPEIHEEPHKFKYDRFVNPDGTRKDFYRNGKKLKFVSMPWGAGVSTCPGRFFATAEMKLFVFLMLSHFDLELVHEEEEIPAIDISRWGFGTMQPVRDVRFRYRPRF</sequence>
<reference evidence="15" key="3">
    <citation type="submission" date="2025-09" db="UniProtKB">
        <authorList>
            <consortium name="Ensembl"/>
        </authorList>
    </citation>
    <scope>IDENTIFICATION</scope>
</reference>
<evidence type="ECO:0000313" key="15">
    <source>
        <dbReference type="Ensembl" id="ENSFALP00000015335.2"/>
    </source>
</evidence>
<evidence type="ECO:0000256" key="13">
    <source>
        <dbReference type="PIRSR" id="PIRSR602403-1"/>
    </source>
</evidence>
<dbReference type="SUPFAM" id="SSF48264">
    <property type="entry name" value="Cytochrome P450"/>
    <property type="match status" value="1"/>
</dbReference>
<dbReference type="GO" id="GO:0006629">
    <property type="term" value="P:lipid metabolic process"/>
    <property type="evidence" value="ECO:0007669"/>
    <property type="project" value="UniProtKB-KW"/>
</dbReference>
<evidence type="ECO:0000256" key="12">
    <source>
        <dbReference type="ARBA" id="ARBA00023136"/>
    </source>
</evidence>
<comment type="cofactor">
    <cofactor evidence="1 13">
        <name>heme</name>
        <dbReference type="ChEBI" id="CHEBI:30413"/>
    </cofactor>
</comment>
<organism evidence="15 16">
    <name type="scientific">Ficedula albicollis</name>
    <name type="common">Collared flycatcher</name>
    <name type="synonym">Muscicapa albicollis</name>
    <dbReference type="NCBI Taxonomy" id="59894"/>
    <lineage>
        <taxon>Eukaryota</taxon>
        <taxon>Metazoa</taxon>
        <taxon>Chordata</taxon>
        <taxon>Craniata</taxon>
        <taxon>Vertebrata</taxon>
        <taxon>Euteleostomi</taxon>
        <taxon>Archelosauria</taxon>
        <taxon>Archosauria</taxon>
        <taxon>Dinosauria</taxon>
        <taxon>Saurischia</taxon>
        <taxon>Theropoda</taxon>
        <taxon>Coelurosauria</taxon>
        <taxon>Aves</taxon>
        <taxon>Neognathae</taxon>
        <taxon>Neoaves</taxon>
        <taxon>Telluraves</taxon>
        <taxon>Australaves</taxon>
        <taxon>Passeriformes</taxon>
        <taxon>Muscicapidae</taxon>
        <taxon>Ficedula</taxon>
    </lineage>
</organism>
<keyword evidence="10 13" id="KW-0408">Iron</keyword>
<comment type="subcellular location">
    <subcellularLocation>
        <location evidence="2">Endoplasmic reticulum membrane</location>
        <topology evidence="2">Single-pass membrane protein</topology>
    </subcellularLocation>
</comment>
<keyword evidence="7 13" id="KW-0479">Metal-binding</keyword>
<dbReference type="HOGENOM" id="CLU_018012_1_3_1"/>
<reference evidence="15" key="2">
    <citation type="submission" date="2025-08" db="UniProtKB">
        <authorList>
            <consortium name="Ensembl"/>
        </authorList>
    </citation>
    <scope>IDENTIFICATION</scope>
</reference>
<evidence type="ECO:0000313" key="16">
    <source>
        <dbReference type="Proteomes" id="UP000016665"/>
    </source>
</evidence>
<evidence type="ECO:0000256" key="6">
    <source>
        <dbReference type="ARBA" id="ARBA00022692"/>
    </source>
</evidence>
<comment type="similarity">
    <text evidence="3">Belongs to the cytochrome P450 family.</text>
</comment>
<dbReference type="GO" id="GO:0008397">
    <property type="term" value="F:sterol 12-alpha-hydroxylase activity"/>
    <property type="evidence" value="ECO:0007669"/>
    <property type="project" value="TreeGrafter"/>
</dbReference>
<dbReference type="Gene3D" id="1.10.630.10">
    <property type="entry name" value="Cytochrome P450"/>
    <property type="match status" value="1"/>
</dbReference>
<keyword evidence="6 14" id="KW-0812">Transmembrane</keyword>
<dbReference type="CDD" id="cd20633">
    <property type="entry name" value="Cyp8B1"/>
    <property type="match status" value="1"/>
</dbReference>
<keyword evidence="16" id="KW-1185">Reference proteome</keyword>
<dbReference type="AlphaFoldDB" id="U3KJY1"/>
<dbReference type="FunFam" id="1.10.630.10:FF:000025">
    <property type="entry name" value="Prostaglandin I2 (prostacyclin) synthase"/>
    <property type="match status" value="1"/>
</dbReference>
<feature type="binding site" description="axial binding residue" evidence="13">
    <location>
        <position position="600"/>
    </location>
    <ligand>
        <name>heme</name>
        <dbReference type="ChEBI" id="CHEBI:30413"/>
    </ligand>
    <ligandPart>
        <name>Fe</name>
        <dbReference type="ChEBI" id="CHEBI:18248"/>
    </ligandPart>
</feature>
<evidence type="ECO:0000256" key="7">
    <source>
        <dbReference type="ARBA" id="ARBA00022723"/>
    </source>
</evidence>
<dbReference type="Pfam" id="PF00067">
    <property type="entry name" value="p450"/>
    <property type="match status" value="1"/>
</dbReference>
<evidence type="ECO:0000256" key="14">
    <source>
        <dbReference type="SAM" id="Phobius"/>
    </source>
</evidence>
<dbReference type="PRINTS" id="PR00465">
    <property type="entry name" value="EP450IV"/>
</dbReference>
<keyword evidence="12 14" id="KW-0472">Membrane</keyword>
<dbReference type="PANTHER" id="PTHR24306:SF0">
    <property type="entry name" value="7-ALPHA-HYDROXYCHOLEST-4-EN-3-ONE 12-ALPHA-HYDROXYLASE"/>
    <property type="match status" value="1"/>
</dbReference>
<proteinExistence type="inferred from homology"/>
<evidence type="ECO:0000256" key="10">
    <source>
        <dbReference type="ARBA" id="ARBA00023004"/>
    </source>
</evidence>
<accession>U3KJY1</accession>
<evidence type="ECO:0000256" key="2">
    <source>
        <dbReference type="ARBA" id="ARBA00004389"/>
    </source>
</evidence>
<feature type="transmembrane region" description="Helical" evidence="14">
    <location>
        <begin position="217"/>
        <end position="240"/>
    </location>
</feature>
<keyword evidence="5 13" id="KW-0349">Heme</keyword>
<dbReference type="GeneTree" id="ENSGT00940000153709"/>
<evidence type="ECO:0000256" key="3">
    <source>
        <dbReference type="ARBA" id="ARBA00010617"/>
    </source>
</evidence>
<dbReference type="InterPro" id="IPR036396">
    <property type="entry name" value="Cyt_P450_sf"/>
</dbReference>
<dbReference type="PANTHER" id="PTHR24306">
    <property type="match status" value="1"/>
</dbReference>
<keyword evidence="11" id="KW-0443">Lipid metabolism</keyword>
<dbReference type="Ensembl" id="ENSFALT00000015400.2">
    <property type="protein sequence ID" value="ENSFALP00000015335.2"/>
    <property type="gene ID" value="ENSFALG00000014720.2"/>
</dbReference>
<protein>
    <submittedName>
        <fullName evidence="15">Uncharacterized protein</fullName>
    </submittedName>
</protein>
<gene>
    <name evidence="15" type="primary">LOC101809893</name>
</gene>